<gene>
    <name evidence="10 11" type="primary">dinG</name>
    <name evidence="14" type="ORF">FYJ62_05825</name>
</gene>
<dbReference type="EMBL" id="VUMX01000013">
    <property type="protein sequence ID" value="MST87166.1"/>
    <property type="molecule type" value="Genomic_DNA"/>
</dbReference>
<evidence type="ECO:0000259" key="12">
    <source>
        <dbReference type="PROSITE" id="PS51192"/>
    </source>
</evidence>
<name>A0A6A8MEG1_9LACO</name>
<keyword evidence="5 10" id="KW-0547">Nucleotide-binding</keyword>
<dbReference type="CDD" id="cd06127">
    <property type="entry name" value="DEDDh"/>
    <property type="match status" value="1"/>
</dbReference>
<dbReference type="GO" id="GO:0045004">
    <property type="term" value="P:DNA replication proofreading"/>
    <property type="evidence" value="ECO:0007669"/>
    <property type="project" value="TreeGrafter"/>
</dbReference>
<dbReference type="Pfam" id="PF00270">
    <property type="entry name" value="DEAD"/>
    <property type="match status" value="1"/>
</dbReference>
<keyword evidence="7 10" id="KW-0269">Exonuclease</keyword>
<dbReference type="EC" id="3.1.-.-" evidence="10 11"/>
<dbReference type="Pfam" id="PF13307">
    <property type="entry name" value="Helicase_C_2"/>
    <property type="match status" value="1"/>
</dbReference>
<keyword evidence="6 10" id="KW-0378">Hydrolase</keyword>
<feature type="domain" description="Helicase ATP-binding" evidence="12">
    <location>
        <begin position="273"/>
        <end position="493"/>
    </location>
</feature>
<dbReference type="InterPro" id="IPR027417">
    <property type="entry name" value="P-loop_NTPase"/>
</dbReference>
<proteinExistence type="inferred from homology"/>
<organism evidence="14 15">
    <name type="scientific">Lactobacillus porci</name>
    <dbReference type="NCBI Taxonomy" id="2012477"/>
    <lineage>
        <taxon>Bacteria</taxon>
        <taxon>Bacillati</taxon>
        <taxon>Bacillota</taxon>
        <taxon>Bacilli</taxon>
        <taxon>Lactobacillales</taxon>
        <taxon>Lactobacillaceae</taxon>
        <taxon>Lactobacillus</taxon>
    </lineage>
</organism>
<keyword evidence="14" id="KW-0347">Helicase</keyword>
<evidence type="ECO:0000256" key="2">
    <source>
        <dbReference type="ARBA" id="ARBA00022695"/>
    </source>
</evidence>
<dbReference type="GO" id="GO:0005524">
    <property type="term" value="F:ATP binding"/>
    <property type="evidence" value="ECO:0007669"/>
    <property type="project" value="UniProtKB-UniRule"/>
</dbReference>
<dbReference type="PROSITE" id="PS51192">
    <property type="entry name" value="HELICASE_ATP_BIND_1"/>
    <property type="match status" value="1"/>
</dbReference>
<dbReference type="InterPro" id="IPR011545">
    <property type="entry name" value="DEAD/DEAH_box_helicase_dom"/>
</dbReference>
<evidence type="ECO:0000256" key="7">
    <source>
        <dbReference type="ARBA" id="ARBA00022839"/>
    </source>
</evidence>
<evidence type="ECO:0000313" key="14">
    <source>
        <dbReference type="EMBL" id="MST87166.1"/>
    </source>
</evidence>
<dbReference type="GO" id="GO:0008408">
    <property type="term" value="F:3'-5' exonuclease activity"/>
    <property type="evidence" value="ECO:0007669"/>
    <property type="project" value="UniProtKB-UniRule"/>
</dbReference>
<dbReference type="PROSITE" id="PS51193">
    <property type="entry name" value="HELICASE_ATP_BIND_2"/>
    <property type="match status" value="1"/>
</dbReference>
<dbReference type="GO" id="GO:0003677">
    <property type="term" value="F:DNA binding"/>
    <property type="evidence" value="ECO:0007669"/>
    <property type="project" value="InterPro"/>
</dbReference>
<dbReference type="PANTHER" id="PTHR30231">
    <property type="entry name" value="DNA POLYMERASE III SUBUNIT EPSILON"/>
    <property type="match status" value="1"/>
</dbReference>
<dbReference type="SMART" id="SM00487">
    <property type="entry name" value="DEXDc"/>
    <property type="match status" value="1"/>
</dbReference>
<keyword evidence="1" id="KW-0808">Transferase</keyword>
<feature type="binding site" evidence="10">
    <location>
        <begin position="286"/>
        <end position="293"/>
    </location>
    <ligand>
        <name>ATP</name>
        <dbReference type="ChEBI" id="CHEBI:30616"/>
    </ligand>
</feature>
<dbReference type="RefSeq" id="WP_154548691.1">
    <property type="nucleotide sequence ID" value="NZ_VUMX01000013.1"/>
</dbReference>
<evidence type="ECO:0000256" key="3">
    <source>
        <dbReference type="ARBA" id="ARBA00022705"/>
    </source>
</evidence>
<dbReference type="NCBIfam" id="TIGR01407">
    <property type="entry name" value="dinG_rel"/>
    <property type="match status" value="1"/>
</dbReference>
<dbReference type="InterPro" id="IPR036397">
    <property type="entry name" value="RNaseH_sf"/>
</dbReference>
<evidence type="ECO:0000313" key="15">
    <source>
        <dbReference type="Proteomes" id="UP000438120"/>
    </source>
</evidence>
<dbReference type="AlphaFoldDB" id="A0A6A8MEG1"/>
<dbReference type="SMART" id="SM00479">
    <property type="entry name" value="EXOIII"/>
    <property type="match status" value="1"/>
</dbReference>
<dbReference type="OrthoDB" id="9803913at2"/>
<dbReference type="PANTHER" id="PTHR30231:SF41">
    <property type="entry name" value="DNA POLYMERASE III SUBUNIT EPSILON"/>
    <property type="match status" value="1"/>
</dbReference>
<sequence length="928" mass="106016">MGQFFDDETFAVVDLETTGTRKEEGHRIIQFGCAIVKKRQVVKTYSLMINPHGEIPLAVTNLTGISNEMVASQPDFAHYAAKIRKILAGTVFVAHNVNFDFPFLNYELEQAGLDPLDIKAVDTVELAKIAFPTQPSYKLRDLTASLQISHKNPHKADSDAYGTAILLVKIIEKLERLPQATLNLLGTMAPKLIRDTGWIIKTIADGSRKKRRKLPKDKIQVQNLVLHKQELPVVQEGRQTEFPVGNEAKKKLFKNQINYRQPQVDLIDYMHEFVNDDRQRILLVEAPNGTGKTFAYLFAYAYQLYSGRKLVIATPTKVLQEQLLNQEIPQLLKVTGLGLNAEMVKASSHYLDLDGFASTLRQPAPNKTTLILQMGILVWLTETTTGDLDELQLTAEQLPIFTQIKHPGDARVGTRFASVDFWNLARRKQEQANILVTNHAYLVNHYMDSIWGQNPYLVVDEAHRFAESLVSSRTDSLRFESIWGMVSHLRNLLYFTDNNLAKESEENVQLKLLLELLDEESLDLIRTLNRMQKLVYSRKDKALGQRTLPNKSIQFTIEGTDLFPDDSPFRSLLKEFQQKLEQVRIHTNQIIDLLYRERDRYLTDEQSLMDELAEQVDHIDYYAEKSYQLADLLSQKENLNHLGFIVHVTNPGDSLSSNLHWMTLDSSEELHKIYDRFDHLSFVSATMSNDGKFDYAKHELALNGLAVDSFKGKSTFDMDQHLKILAVDEHQPEPDSPEYQQLIEKILTKDLNGQKHVLVLFTSLDLIKKVYLNLLNDPRVKDYELLAQGLTGSNERLAKRFVIAEKSILLGADSFWEGIDFHNCGIDLVIATRLPFESPDLPEVRLKQHYLAQQGIDVFNQESLPKAALRLRQGCGRLIRGEEDHGTFLILDPRIWTKQYGAYFRASLPARVEKVAIKELKAKLKMAR</sequence>
<evidence type="ECO:0000256" key="4">
    <source>
        <dbReference type="ARBA" id="ARBA00022722"/>
    </source>
</evidence>
<dbReference type="FunFam" id="3.30.420.10:FF:000045">
    <property type="entry name" value="3'-5' exonuclease DinG"/>
    <property type="match status" value="1"/>
</dbReference>
<evidence type="ECO:0000256" key="5">
    <source>
        <dbReference type="ARBA" id="ARBA00022741"/>
    </source>
</evidence>
<dbReference type="InterPro" id="IPR006555">
    <property type="entry name" value="ATP-dep_Helicase_C"/>
</dbReference>
<evidence type="ECO:0000256" key="1">
    <source>
        <dbReference type="ARBA" id="ARBA00022679"/>
    </source>
</evidence>
<comment type="function">
    <text evidence="10 11">3'-5' exonuclease.</text>
</comment>
<dbReference type="NCBIfam" id="TIGR00573">
    <property type="entry name" value="dnaq"/>
    <property type="match status" value="1"/>
</dbReference>
<dbReference type="SMART" id="SM00491">
    <property type="entry name" value="HELICc2"/>
    <property type="match status" value="1"/>
</dbReference>
<protein>
    <recommendedName>
        <fullName evidence="10 11">3'-5' exonuclease DinG</fullName>
        <ecNumber evidence="10 11">3.1.-.-</ecNumber>
    </recommendedName>
</protein>
<keyword evidence="4 10" id="KW-0540">Nuclease</keyword>
<dbReference type="GO" id="GO:0003887">
    <property type="term" value="F:DNA-directed DNA polymerase activity"/>
    <property type="evidence" value="ECO:0007669"/>
    <property type="project" value="UniProtKB-KW"/>
</dbReference>
<evidence type="ECO:0000259" key="13">
    <source>
        <dbReference type="PROSITE" id="PS51193"/>
    </source>
</evidence>
<dbReference type="Pfam" id="PF00929">
    <property type="entry name" value="RNase_T"/>
    <property type="match status" value="1"/>
</dbReference>
<reference evidence="14 15" key="1">
    <citation type="submission" date="2019-08" db="EMBL/GenBank/DDBJ databases">
        <title>In-depth cultivation of the pig gut microbiome towards novel bacterial diversity and tailored functional studies.</title>
        <authorList>
            <person name="Wylensek D."/>
            <person name="Hitch T.C.A."/>
            <person name="Clavel T."/>
        </authorList>
    </citation>
    <scope>NUCLEOTIDE SEQUENCE [LARGE SCALE GENOMIC DNA]</scope>
    <source>
        <strain evidence="14 15">Bifido-178-WT-2B</strain>
    </source>
</reference>
<keyword evidence="2" id="KW-0548">Nucleotidyltransferase</keyword>
<dbReference type="InterPro" id="IPR006310">
    <property type="entry name" value="DinG"/>
</dbReference>
<evidence type="ECO:0000256" key="10">
    <source>
        <dbReference type="HAMAP-Rule" id="MF_02206"/>
    </source>
</evidence>
<dbReference type="InterPro" id="IPR014001">
    <property type="entry name" value="Helicase_ATP-bd"/>
</dbReference>
<dbReference type="InterPro" id="IPR013520">
    <property type="entry name" value="Ribonucl_H"/>
</dbReference>
<dbReference type="GO" id="GO:0004386">
    <property type="term" value="F:helicase activity"/>
    <property type="evidence" value="ECO:0007669"/>
    <property type="project" value="UniProtKB-KW"/>
</dbReference>
<dbReference type="GO" id="GO:0005829">
    <property type="term" value="C:cytosol"/>
    <property type="evidence" value="ECO:0007669"/>
    <property type="project" value="TreeGrafter"/>
</dbReference>
<keyword evidence="3" id="KW-0235">DNA replication</keyword>
<evidence type="ECO:0000256" key="11">
    <source>
        <dbReference type="RuleBase" id="RU364106"/>
    </source>
</evidence>
<dbReference type="HAMAP" id="MF_02206">
    <property type="entry name" value="DinG_exonucl"/>
    <property type="match status" value="1"/>
</dbReference>
<dbReference type="GO" id="GO:0016818">
    <property type="term" value="F:hydrolase activity, acting on acid anhydrides, in phosphorus-containing anhydrides"/>
    <property type="evidence" value="ECO:0007669"/>
    <property type="project" value="InterPro"/>
</dbReference>
<comment type="similarity">
    <text evidence="10 11">Belongs to the helicase family. DinG subfamily. Type 2 sub-subfamily.</text>
</comment>
<evidence type="ECO:0000256" key="9">
    <source>
        <dbReference type="ARBA" id="ARBA00022932"/>
    </source>
</evidence>
<dbReference type="InterPro" id="IPR006054">
    <property type="entry name" value="DnaQ"/>
</dbReference>
<feature type="short sequence motif" description="DEAH box" evidence="10">
    <location>
        <begin position="460"/>
        <end position="463"/>
    </location>
</feature>
<keyword evidence="8 10" id="KW-0067">ATP-binding</keyword>
<dbReference type="InterPro" id="IPR014013">
    <property type="entry name" value="Helic_SF1/SF2_ATP-bd_DinG/Rad3"/>
</dbReference>
<dbReference type="InterPro" id="IPR012337">
    <property type="entry name" value="RNaseH-like_sf"/>
</dbReference>
<evidence type="ECO:0000256" key="6">
    <source>
        <dbReference type="ARBA" id="ARBA00022801"/>
    </source>
</evidence>
<accession>A0A6A8MEG1</accession>
<keyword evidence="15" id="KW-1185">Reference proteome</keyword>
<comment type="caution">
    <text evidence="14">The sequence shown here is derived from an EMBL/GenBank/DDBJ whole genome shotgun (WGS) entry which is preliminary data.</text>
</comment>
<keyword evidence="9" id="KW-0239">DNA-directed DNA polymerase</keyword>
<feature type="domain" description="Helicase ATP-binding" evidence="13">
    <location>
        <begin position="248"/>
        <end position="520"/>
    </location>
</feature>
<dbReference type="Gene3D" id="3.30.420.10">
    <property type="entry name" value="Ribonuclease H-like superfamily/Ribonuclease H"/>
    <property type="match status" value="1"/>
</dbReference>
<dbReference type="SUPFAM" id="SSF53098">
    <property type="entry name" value="Ribonuclease H-like"/>
    <property type="match status" value="1"/>
</dbReference>
<dbReference type="SUPFAM" id="SSF52540">
    <property type="entry name" value="P-loop containing nucleoside triphosphate hydrolases"/>
    <property type="match status" value="1"/>
</dbReference>
<dbReference type="Proteomes" id="UP000438120">
    <property type="component" value="Unassembled WGS sequence"/>
</dbReference>
<dbReference type="Gene3D" id="3.40.50.300">
    <property type="entry name" value="P-loop containing nucleotide triphosphate hydrolases"/>
    <property type="match status" value="2"/>
</dbReference>
<evidence type="ECO:0000256" key="8">
    <source>
        <dbReference type="ARBA" id="ARBA00022840"/>
    </source>
</evidence>